<sequence length="193" mass="21026">MAPPLQPVLREILRTHPEVYFIAYLDDIHILGEPEQVRAAYDILGEPEQVRAAYAILGEPEQVRAAYDILGEPEQPHMLMRGALEHDLAIQRCLQEVAGSPYPLGEEAVALGQLPTRELLPHLGAPEGTDAGGHPLVAGFVSAMEDVRGASERVLAARADGHVLPEALKRTLLSRRGYSAFPGMGPRDYIRGV</sequence>
<proteinExistence type="predicted"/>
<name>A0AAE0CH20_9CHLO</name>
<dbReference type="EMBL" id="LGRX02024390">
    <property type="protein sequence ID" value="KAK3254000.1"/>
    <property type="molecule type" value="Genomic_DNA"/>
</dbReference>
<keyword evidence="2" id="KW-1185">Reference proteome</keyword>
<gene>
    <name evidence="1" type="ORF">CYMTET_36772</name>
</gene>
<organism evidence="1 2">
    <name type="scientific">Cymbomonas tetramitiformis</name>
    <dbReference type="NCBI Taxonomy" id="36881"/>
    <lineage>
        <taxon>Eukaryota</taxon>
        <taxon>Viridiplantae</taxon>
        <taxon>Chlorophyta</taxon>
        <taxon>Pyramimonadophyceae</taxon>
        <taxon>Pyramimonadales</taxon>
        <taxon>Pyramimonadaceae</taxon>
        <taxon>Cymbomonas</taxon>
    </lineage>
</organism>
<evidence type="ECO:0000313" key="2">
    <source>
        <dbReference type="Proteomes" id="UP001190700"/>
    </source>
</evidence>
<dbReference type="Proteomes" id="UP001190700">
    <property type="component" value="Unassembled WGS sequence"/>
</dbReference>
<reference evidence="1 2" key="1">
    <citation type="journal article" date="2015" name="Genome Biol. Evol.">
        <title>Comparative Genomics of a Bacterivorous Green Alga Reveals Evolutionary Causalities and Consequences of Phago-Mixotrophic Mode of Nutrition.</title>
        <authorList>
            <person name="Burns J.A."/>
            <person name="Paasch A."/>
            <person name="Narechania A."/>
            <person name="Kim E."/>
        </authorList>
    </citation>
    <scope>NUCLEOTIDE SEQUENCE [LARGE SCALE GENOMIC DNA]</scope>
    <source>
        <strain evidence="1 2">PLY_AMNH</strain>
    </source>
</reference>
<dbReference type="AlphaFoldDB" id="A0AAE0CH20"/>
<evidence type="ECO:0000313" key="1">
    <source>
        <dbReference type="EMBL" id="KAK3254000.1"/>
    </source>
</evidence>
<protein>
    <submittedName>
        <fullName evidence="1">Uncharacterized protein</fullName>
    </submittedName>
</protein>
<comment type="caution">
    <text evidence="1">The sequence shown here is derived from an EMBL/GenBank/DDBJ whole genome shotgun (WGS) entry which is preliminary data.</text>
</comment>
<accession>A0AAE0CH20</accession>